<accession>A0A6C0LHL1</accession>
<protein>
    <submittedName>
        <fullName evidence="1">Uncharacterized protein</fullName>
    </submittedName>
</protein>
<dbReference type="EMBL" id="MN740489">
    <property type="protein sequence ID" value="QHU29495.1"/>
    <property type="molecule type" value="Genomic_DNA"/>
</dbReference>
<reference evidence="1" key="1">
    <citation type="journal article" date="2020" name="Nature">
        <title>Giant virus diversity and host interactions through global metagenomics.</title>
        <authorList>
            <person name="Schulz F."/>
            <person name="Roux S."/>
            <person name="Paez-Espino D."/>
            <person name="Jungbluth S."/>
            <person name="Walsh D.A."/>
            <person name="Denef V.J."/>
            <person name="McMahon K.D."/>
            <person name="Konstantinidis K.T."/>
            <person name="Eloe-Fadrosh E.A."/>
            <person name="Kyrpides N.C."/>
            <person name="Woyke T."/>
        </authorList>
    </citation>
    <scope>NUCLEOTIDE SEQUENCE</scope>
    <source>
        <strain evidence="1">GVMAG-M-3300027804-48</strain>
    </source>
</reference>
<organism evidence="1">
    <name type="scientific">viral metagenome</name>
    <dbReference type="NCBI Taxonomy" id="1070528"/>
    <lineage>
        <taxon>unclassified sequences</taxon>
        <taxon>metagenomes</taxon>
        <taxon>organismal metagenomes</taxon>
    </lineage>
</organism>
<dbReference type="AlphaFoldDB" id="A0A6C0LHL1"/>
<sequence>MKHSLKIPQKKTKCLVSYLEKPLKLIINDVKIKNFIGVNNIHCEIPVKSNEDAINFIEIIDNLSCDTLLENPSWSDNQIIENVYNYSYSGDLSTINLLFNDKTSCYMDGNNKELGEMIEILRDNKKLREININMEINFLGLFIYDNAIINKWIIKVINVEELDDDLNDWDRDEIEDDWQQELILYEENVMNKIELYKQSLYNAKKILEDIKTEENYNNWEKKILKLKNYILKI</sequence>
<name>A0A6C0LHL1_9ZZZZ</name>
<evidence type="ECO:0000313" key="1">
    <source>
        <dbReference type="EMBL" id="QHU29495.1"/>
    </source>
</evidence>
<proteinExistence type="predicted"/>